<evidence type="ECO:0000313" key="2">
    <source>
        <dbReference type="Proteomes" id="UP000036681"/>
    </source>
</evidence>
<feature type="compositionally biased region" description="Basic residues" evidence="1">
    <location>
        <begin position="194"/>
        <end position="208"/>
    </location>
</feature>
<sequence>MVTTTNSSRMRIASNNAKQIRRSPNIADSRIFLRRLSSRNHEQYASSQSRDLKENQLPTGNNRSHQLVRETQKPRRVHPRFNKGAATRKSRVQLRKLHRLQALLEYIEKAPIAKASLAIHANAGPTFQVQQEKQLTNRSTGLSYSPVDKYSGLRRLSSRNHEQYASSQSRDLKENQLRTGNNRSHQLVRETQKPRRVHPRFSKGAATRKNRVQLRKLHRLQALLEYIQKAPIAKSSLAIHANAGPTFQVQQEKQLRPIPIVEGQSIPQQLVFLPQPQHQAITYQQFQASRDPYDAAYLKEIEDYDLTLEFQKQQQAQQKAALNRRIDVDYEDLRTPQGQKYAGPGSRNFVAPQLQVPIPTTTLAPTTAQMLIPVQHVDNNSGNGFYYFNPDPLGLFGGMFGHPFAAGVRQIAVVNFLA</sequence>
<reference evidence="3" key="1">
    <citation type="submission" date="2017-02" db="UniProtKB">
        <authorList>
            <consortium name="WormBaseParasite"/>
        </authorList>
    </citation>
    <scope>IDENTIFICATION</scope>
</reference>
<dbReference type="Proteomes" id="UP000036681">
    <property type="component" value="Unplaced"/>
</dbReference>
<feature type="region of interest" description="Disordered" evidence="1">
    <location>
        <begin position="42"/>
        <end position="77"/>
    </location>
</feature>
<protein>
    <submittedName>
        <fullName evidence="3">Uncharacterized protein</fullName>
    </submittedName>
</protein>
<feature type="region of interest" description="Disordered" evidence="1">
    <location>
        <begin position="1"/>
        <end position="23"/>
    </location>
</feature>
<dbReference type="WBParaSite" id="ALUE_0001881201-mRNA-1">
    <property type="protein sequence ID" value="ALUE_0001881201-mRNA-1"/>
    <property type="gene ID" value="ALUE_0001881201"/>
</dbReference>
<organism evidence="2 3">
    <name type="scientific">Ascaris lumbricoides</name>
    <name type="common">Giant roundworm</name>
    <dbReference type="NCBI Taxonomy" id="6252"/>
    <lineage>
        <taxon>Eukaryota</taxon>
        <taxon>Metazoa</taxon>
        <taxon>Ecdysozoa</taxon>
        <taxon>Nematoda</taxon>
        <taxon>Chromadorea</taxon>
        <taxon>Rhabditida</taxon>
        <taxon>Spirurina</taxon>
        <taxon>Ascaridomorpha</taxon>
        <taxon>Ascaridoidea</taxon>
        <taxon>Ascarididae</taxon>
        <taxon>Ascaris</taxon>
    </lineage>
</organism>
<feature type="region of interest" description="Disordered" evidence="1">
    <location>
        <begin position="132"/>
        <end position="208"/>
    </location>
</feature>
<feature type="compositionally biased region" description="Polar residues" evidence="1">
    <location>
        <begin position="132"/>
        <end position="143"/>
    </location>
</feature>
<evidence type="ECO:0000256" key="1">
    <source>
        <dbReference type="SAM" id="MobiDB-lite"/>
    </source>
</evidence>
<evidence type="ECO:0000313" key="3">
    <source>
        <dbReference type="WBParaSite" id="ALUE_0001881201-mRNA-1"/>
    </source>
</evidence>
<dbReference type="AlphaFoldDB" id="A0A0M3IJI4"/>
<keyword evidence="2" id="KW-1185">Reference proteome</keyword>
<proteinExistence type="predicted"/>
<feature type="compositionally biased region" description="Polar residues" evidence="1">
    <location>
        <begin position="1"/>
        <end position="18"/>
    </location>
</feature>
<feature type="compositionally biased region" description="Polar residues" evidence="1">
    <location>
        <begin position="56"/>
        <end position="65"/>
    </location>
</feature>
<name>A0A0M3IJI4_ASCLU</name>
<accession>A0A0M3IJI4</accession>